<feature type="region of interest" description="Disordered" evidence="1">
    <location>
        <begin position="77"/>
        <end position="363"/>
    </location>
</feature>
<evidence type="ECO:0000313" key="3">
    <source>
        <dbReference type="Proteomes" id="UP000243797"/>
    </source>
</evidence>
<evidence type="ECO:0000256" key="1">
    <source>
        <dbReference type="SAM" id="MobiDB-lite"/>
    </source>
</evidence>
<dbReference type="EMBL" id="NKHZ01000036">
    <property type="protein sequence ID" value="PNS18990.1"/>
    <property type="molecule type" value="Genomic_DNA"/>
</dbReference>
<dbReference type="Proteomes" id="UP000243797">
    <property type="component" value="Unassembled WGS sequence"/>
</dbReference>
<feature type="compositionally biased region" description="Polar residues" evidence="1">
    <location>
        <begin position="148"/>
        <end position="160"/>
    </location>
</feature>
<reference evidence="2 3" key="1">
    <citation type="submission" date="2017-06" db="EMBL/GenBank/DDBJ databases">
        <title>Draft genome sequence of a variant of Elsinoe murrayae.</title>
        <authorList>
            <person name="Cheng Q."/>
        </authorList>
    </citation>
    <scope>NUCLEOTIDE SEQUENCE [LARGE SCALE GENOMIC DNA]</scope>
    <source>
        <strain evidence="2 3">CQ-2017a</strain>
    </source>
</reference>
<evidence type="ECO:0000313" key="2">
    <source>
        <dbReference type="EMBL" id="PNS18990.1"/>
    </source>
</evidence>
<feature type="compositionally biased region" description="Polar residues" evidence="1">
    <location>
        <begin position="172"/>
        <end position="204"/>
    </location>
</feature>
<accession>A0A2K1QVL0</accession>
<feature type="compositionally biased region" description="Polar residues" evidence="1">
    <location>
        <begin position="129"/>
        <end position="138"/>
    </location>
</feature>
<dbReference type="AlphaFoldDB" id="A0A2K1QVL0"/>
<keyword evidence="3" id="KW-1185">Reference proteome</keyword>
<protein>
    <submittedName>
        <fullName evidence="2">Uncharacterized protein</fullName>
    </submittedName>
</protein>
<name>A0A2K1QVL0_9PEZI</name>
<dbReference type="InParanoid" id="A0A2K1QVL0"/>
<organism evidence="2 3">
    <name type="scientific">Sphaceloma murrayae</name>
    <dbReference type="NCBI Taxonomy" id="2082308"/>
    <lineage>
        <taxon>Eukaryota</taxon>
        <taxon>Fungi</taxon>
        <taxon>Dikarya</taxon>
        <taxon>Ascomycota</taxon>
        <taxon>Pezizomycotina</taxon>
        <taxon>Dothideomycetes</taxon>
        <taxon>Dothideomycetidae</taxon>
        <taxon>Myriangiales</taxon>
        <taxon>Elsinoaceae</taxon>
        <taxon>Sphaceloma</taxon>
    </lineage>
</organism>
<feature type="compositionally biased region" description="Basic and acidic residues" evidence="1">
    <location>
        <begin position="337"/>
        <end position="349"/>
    </location>
</feature>
<comment type="caution">
    <text evidence="2">The sequence shown here is derived from an EMBL/GenBank/DDBJ whole genome shotgun (WGS) entry which is preliminary data.</text>
</comment>
<sequence length="375" mass="41519">MALHRGIQSAVFYYLSCAPCTEARTRRKRRKEADLLRQEKEVLATCSQANGSYQYDHPLPSTTNPAWGLEIALGPSKESKAAARSSKSKAKETPPRSSGSTSKSERKDHRNWSTPDLGVDGRARWAESFQRNARQKSVTVPPKAKTFPTAQPKSGLSPLSETRDEPVVAQGSPPTTSSDQSASESVIQRPQPSKLATTSLSSPAWQYLPHPPLNDHHPPTVTKYSSPKDTAWMLAPPPNAKVMRGHEPELPRHLSPRKRTPTLESRPSRPTTRQADSDAEVAVRSTDVSPSDARGLGLEFESAQEDIDADGPVIEKRDSAGPQPGQSEAGKYLFPPRDWDMHAARRDSGSESGFTDPRKGEEREVRWRWSIDYNW</sequence>
<gene>
    <name evidence="2" type="ORF">CAC42_6085</name>
</gene>
<feature type="compositionally biased region" description="Polar residues" evidence="1">
    <location>
        <begin position="262"/>
        <end position="274"/>
    </location>
</feature>
<proteinExistence type="predicted"/>
<dbReference type="OrthoDB" id="506431at2759"/>